<evidence type="ECO:0000313" key="8">
    <source>
        <dbReference type="EMBL" id="KAI1610174.1"/>
    </source>
</evidence>
<evidence type="ECO:0000256" key="1">
    <source>
        <dbReference type="ARBA" id="ARBA00004099"/>
    </source>
</evidence>
<name>A0AAN6DRV6_9EURO</name>
<keyword evidence="4" id="KW-0698">rRNA processing</keyword>
<accession>A0AAN6DRV6</accession>
<organism evidence="8 9">
    <name type="scientific">Exophiala viscosa</name>
    <dbReference type="NCBI Taxonomy" id="2486360"/>
    <lineage>
        <taxon>Eukaryota</taxon>
        <taxon>Fungi</taxon>
        <taxon>Dikarya</taxon>
        <taxon>Ascomycota</taxon>
        <taxon>Pezizomycotina</taxon>
        <taxon>Eurotiomycetes</taxon>
        <taxon>Chaetothyriomycetidae</taxon>
        <taxon>Chaetothyriales</taxon>
        <taxon>Herpotrichiellaceae</taxon>
        <taxon>Exophiala</taxon>
    </lineage>
</organism>
<gene>
    <name evidence="8" type="ORF">EDD36DRAFT_317335</name>
</gene>
<protein>
    <submittedName>
        <fullName evidence="8">Small-subunit processome</fullName>
    </submittedName>
</protein>
<comment type="caution">
    <text evidence="8">The sequence shown here is derived from an EMBL/GenBank/DDBJ whole genome shotgun (WGS) entry which is preliminary data.</text>
</comment>
<dbReference type="GO" id="GO:0006364">
    <property type="term" value="P:rRNA processing"/>
    <property type="evidence" value="ECO:0007669"/>
    <property type="project" value="UniProtKB-UniRule"/>
</dbReference>
<evidence type="ECO:0000256" key="5">
    <source>
        <dbReference type="ARBA" id="ARBA00023242"/>
    </source>
</evidence>
<dbReference type="InterPro" id="IPR007144">
    <property type="entry name" value="SSU_processome_Utp11"/>
</dbReference>
<evidence type="ECO:0000256" key="4">
    <source>
        <dbReference type="ARBA" id="ARBA00022552"/>
    </source>
</evidence>
<evidence type="ECO:0000256" key="3">
    <source>
        <dbReference type="ARBA" id="ARBA00008105"/>
    </source>
</evidence>
<dbReference type="EMBL" id="MU404358">
    <property type="protein sequence ID" value="KAI1610174.1"/>
    <property type="molecule type" value="Genomic_DNA"/>
</dbReference>
<comment type="similarity">
    <text evidence="3">Belongs to the UTP11 family.</text>
</comment>
<dbReference type="AlphaFoldDB" id="A0AAN6DRV6"/>
<comment type="subcellular location">
    <subcellularLocation>
        <location evidence="2">Nucleus</location>
        <location evidence="2">Nucleolus</location>
    </subcellularLocation>
</comment>
<evidence type="ECO:0000256" key="6">
    <source>
        <dbReference type="SAM" id="Coils"/>
    </source>
</evidence>
<dbReference type="Pfam" id="PF03998">
    <property type="entry name" value="Utp11"/>
    <property type="match status" value="1"/>
</dbReference>
<feature type="compositionally biased region" description="Basic and acidic residues" evidence="7">
    <location>
        <begin position="15"/>
        <end position="26"/>
    </location>
</feature>
<sequence length="288" mass="32573">MSSMRNAVTRRPHKERAQPKSREKWGILEKHKDYSLRAQDYNLKKKKLGQLSQKAQERNPDEFAFGMLSQGKAGLGKHKASRTADGAESARLSHDAVKLLKTQDAGYLRTVAAKGRKEIDKLKEEVGLDSVTLNTRSAPIRPIHKTFADEDGEDVLVRGKKRTLSSNMIENGTRYTATHTIAEVHQVDAVMGLDIEDQENEPDVMKSRPTSKKAMATKQDAAARLRAERKKRKRLQEMRVAKLEALKTRQREILAAAEQLDLQRAKMARTVGGVNRNGVKFKIRERKK</sequence>
<feature type="region of interest" description="Disordered" evidence="7">
    <location>
        <begin position="1"/>
        <end position="26"/>
    </location>
</feature>
<reference evidence="8" key="1">
    <citation type="journal article" date="2022" name="bioRxiv">
        <title>Deciphering the potential niche of two novel black yeast fungi from a biological soil crust based on their genomes, phenotypes, and melanin regulation.</title>
        <authorList>
            <consortium name="DOE Joint Genome Institute"/>
            <person name="Carr E.C."/>
            <person name="Barton Q."/>
            <person name="Grambo S."/>
            <person name="Sullivan M."/>
            <person name="Renfro C.M."/>
            <person name="Kuo A."/>
            <person name="Pangilinan J."/>
            <person name="Lipzen A."/>
            <person name="Keymanesh K."/>
            <person name="Savage E."/>
            <person name="Barry K."/>
            <person name="Grigoriev I.V."/>
            <person name="Riekhof W.R."/>
            <person name="Harris S.S."/>
        </authorList>
    </citation>
    <scope>NUCLEOTIDE SEQUENCE</scope>
    <source>
        <strain evidence="8">JF 03-4F</strain>
    </source>
</reference>
<feature type="coiled-coil region" evidence="6">
    <location>
        <begin position="218"/>
        <end position="260"/>
    </location>
</feature>
<dbReference type="GO" id="GO:0032040">
    <property type="term" value="C:small-subunit processome"/>
    <property type="evidence" value="ECO:0007669"/>
    <property type="project" value="UniProtKB-UniRule"/>
</dbReference>
<dbReference type="PANTHER" id="PTHR12838">
    <property type="entry name" value="U3 SMALL NUCLEOLAR RNA-ASSOCIATED PROTEIN 11"/>
    <property type="match status" value="1"/>
</dbReference>
<dbReference type="PANTHER" id="PTHR12838:SF0">
    <property type="entry name" value="U3 SMALL NUCLEOLAR RNA-ASSOCIATED PROTEIN 11-RELATED"/>
    <property type="match status" value="1"/>
</dbReference>
<keyword evidence="9" id="KW-1185">Reference proteome</keyword>
<evidence type="ECO:0000313" key="9">
    <source>
        <dbReference type="Proteomes" id="UP001203852"/>
    </source>
</evidence>
<comment type="function">
    <text evidence="1">Involved in nucleolar processing of pre-18S ribosomal RNA.</text>
</comment>
<keyword evidence="6" id="KW-0175">Coiled coil</keyword>
<proteinExistence type="inferred from homology"/>
<evidence type="ECO:0000256" key="2">
    <source>
        <dbReference type="ARBA" id="ARBA00004604"/>
    </source>
</evidence>
<keyword evidence="5" id="KW-0539">Nucleus</keyword>
<evidence type="ECO:0000256" key="7">
    <source>
        <dbReference type="SAM" id="MobiDB-lite"/>
    </source>
</evidence>
<dbReference type="Proteomes" id="UP001203852">
    <property type="component" value="Unassembled WGS sequence"/>
</dbReference>